<dbReference type="EMBL" id="FOHJ01000005">
    <property type="protein sequence ID" value="SET48778.1"/>
    <property type="molecule type" value="Genomic_DNA"/>
</dbReference>
<dbReference type="OrthoDB" id="2156930at2"/>
<protein>
    <submittedName>
        <fullName evidence="1">Uncharacterized protein</fullName>
    </submittedName>
</protein>
<evidence type="ECO:0000313" key="1">
    <source>
        <dbReference type="EMBL" id="SET48778.1"/>
    </source>
</evidence>
<dbReference type="Proteomes" id="UP000199095">
    <property type="component" value="Unassembled WGS sequence"/>
</dbReference>
<proteinExistence type="predicted"/>
<gene>
    <name evidence="1" type="ORF">SAMN05421676_10574</name>
</gene>
<reference evidence="2" key="1">
    <citation type="submission" date="2016-10" db="EMBL/GenBank/DDBJ databases">
        <authorList>
            <person name="Varghese N."/>
            <person name="Submissions S."/>
        </authorList>
    </citation>
    <scope>NUCLEOTIDE SEQUENCE [LARGE SCALE GENOMIC DNA]</scope>
    <source>
        <strain evidence="2">CGMCC 1.3566</strain>
    </source>
</reference>
<name>A0A1I0ETL8_9BACI</name>
<sequence length="100" mass="12214">MSYILNSFILRRKAVVLFIFFHEDMFKYINLKDKENRERAIKLVRETEEMAIHTQEPICITKKRADELIYKASDHLRMLELMLENDDKPESPYYNWLENE</sequence>
<keyword evidence="2" id="KW-1185">Reference proteome</keyword>
<dbReference type="STRING" id="237682.SAMN05421676_10574"/>
<dbReference type="AlphaFoldDB" id="A0A1I0ETL8"/>
<evidence type="ECO:0000313" key="2">
    <source>
        <dbReference type="Proteomes" id="UP000199095"/>
    </source>
</evidence>
<accession>A0A1I0ETL8</accession>
<organism evidence="1 2">
    <name type="scientific">Salinibacillus kushneri</name>
    <dbReference type="NCBI Taxonomy" id="237682"/>
    <lineage>
        <taxon>Bacteria</taxon>
        <taxon>Bacillati</taxon>
        <taxon>Bacillota</taxon>
        <taxon>Bacilli</taxon>
        <taxon>Bacillales</taxon>
        <taxon>Bacillaceae</taxon>
        <taxon>Salinibacillus</taxon>
    </lineage>
</organism>